<organism evidence="1 2">
    <name type="scientific">Trichomonascus ciferrii</name>
    <dbReference type="NCBI Taxonomy" id="44093"/>
    <lineage>
        <taxon>Eukaryota</taxon>
        <taxon>Fungi</taxon>
        <taxon>Dikarya</taxon>
        <taxon>Ascomycota</taxon>
        <taxon>Saccharomycotina</taxon>
        <taxon>Dipodascomycetes</taxon>
        <taxon>Dipodascales</taxon>
        <taxon>Trichomonascaceae</taxon>
        <taxon>Trichomonascus</taxon>
        <taxon>Trichomonascus ciferrii complex</taxon>
    </lineage>
</organism>
<proteinExistence type="predicted"/>
<dbReference type="VEuPathDB" id="FungiDB:TRICI_001276"/>
<dbReference type="Pfam" id="PF02992">
    <property type="entry name" value="Transposase_21"/>
    <property type="match status" value="1"/>
</dbReference>
<dbReference type="Proteomes" id="UP000761534">
    <property type="component" value="Unassembled WGS sequence"/>
</dbReference>
<sequence>MDNAVLRPMTEFGPIATKILIRAFPGSVFTEEVYDLFRRLTGSSPVVADTEFFEWVNTETGRKVFQKVAYAELSYIGDPEVPEGVFLKMMDLLGLKKLGQQIYIKTKAEMTQGMLDSTGMVGKAENPEGSNCFRVPYCKTGCIAYYGVYGSMDKCFVCHEPRDEFTYVTYVSPREFLRNLYLDENLAKAMKQRSWLKEDGYYRDVWRGGYIEQLKETEIETESCTGTKYKSTKFYFEDDRELAISLHSDGCRESLTALYLIVHNLSPKDRVMVENTPILMVIPRLENDSGSASFWWPLIDDFAELSASGINAYDADTKEYFRLKAHVTFLTGSWVAVSRMMGIDETHPTHPCRTCVQQMTSIENLKGITKSKSTYQEAETLHGLPYTKSGATIRTLDHYTERASLIKLARTPEIASKVKDCVGFRHVSPFLNLNSVQFPDCCPIDSIYDLCCFVFRYLLRLLVYENAACSLVDEDRDVVCRMFDIWSSKEEGMSSMEETLQFDTLPQLGSPITIVEGFLAIYYEINVLRRRGHKLVNLVMELSRLILILVSGKEISPSQLKMIDAALNRFLEQYEECLYIDESHSAIQFLTTPIHMLKHVKHCIQETGLPTLHTSYQTENQCKTLKSMVSNDAYPLKSIGPLLLWKYTGTIVSPLQHSYRPLPHLKPQEFIGFIEVLKPELAQVVINFINKYLQEMSNVWSHISFQPMAHNKINPGSCTKVFGAATLPDDYARTSMSQVGIESPIIYVPQTDGHGYAATIECMIRSSNIADGPLFGTVSESKSCELEFLLVRKLQTLADVEIDSTVIAPGTRISMGTIYYPPKQYQSPNYQAVFAKDIEIVDQLPALKKGIILTGSSYIPQIENSL</sequence>
<evidence type="ECO:0000313" key="2">
    <source>
        <dbReference type="Proteomes" id="UP000761534"/>
    </source>
</evidence>
<dbReference type="OrthoDB" id="3257409at2759"/>
<dbReference type="AlphaFoldDB" id="A0A642V938"/>
<dbReference type="InterPro" id="IPR004242">
    <property type="entry name" value="Transposase_21"/>
</dbReference>
<evidence type="ECO:0000313" key="1">
    <source>
        <dbReference type="EMBL" id="KAA8916650.1"/>
    </source>
</evidence>
<comment type="caution">
    <text evidence="1">The sequence shown here is derived from an EMBL/GenBank/DDBJ whole genome shotgun (WGS) entry which is preliminary data.</text>
</comment>
<name>A0A642V938_9ASCO</name>
<protein>
    <submittedName>
        <fullName evidence="1">Uncharacterized protein</fullName>
    </submittedName>
</protein>
<accession>A0A642V938</accession>
<keyword evidence="2" id="KW-1185">Reference proteome</keyword>
<gene>
    <name evidence="1" type="ORF">TRICI_001276</name>
</gene>
<reference evidence="1" key="1">
    <citation type="journal article" date="2019" name="G3 (Bethesda)">
        <title>Genome Assemblies of Two Rare Opportunistic Yeast Pathogens: Diutina rugosa (syn. Candida rugosa) and Trichomonascus ciferrii (syn. Candida ciferrii).</title>
        <authorList>
            <person name="Mixao V."/>
            <person name="Saus E."/>
            <person name="Hansen A.P."/>
            <person name="Lass-Florl C."/>
            <person name="Gabaldon T."/>
        </authorList>
    </citation>
    <scope>NUCLEOTIDE SEQUENCE</scope>
    <source>
        <strain evidence="1">CBS 4856</strain>
    </source>
</reference>
<dbReference type="EMBL" id="SWFS01000093">
    <property type="protein sequence ID" value="KAA8916650.1"/>
    <property type="molecule type" value="Genomic_DNA"/>
</dbReference>